<keyword evidence="3" id="KW-0963">Cytoplasm</keyword>
<dbReference type="InterPro" id="IPR038277">
    <property type="entry name" value="UreF_sf"/>
</dbReference>
<accession>A0A9X2H8C0</accession>
<keyword evidence="5" id="KW-1185">Reference proteome</keyword>
<dbReference type="GO" id="GO:0016151">
    <property type="term" value="F:nickel cation binding"/>
    <property type="evidence" value="ECO:0007669"/>
    <property type="project" value="UniProtKB-UniRule"/>
</dbReference>
<dbReference type="EMBL" id="JALHBS010000002">
    <property type="protein sequence ID" value="MCP3053642.1"/>
    <property type="molecule type" value="Genomic_DNA"/>
</dbReference>
<sequence>MTKQETAGDAATVHLPQLLTLFSPAFPIGGFAWSHGLETAVAEGLLNDADSVADWIAVLLDRGSGWNDCVLLTEAWRSAKDGDPDRLAAVAELALALAGSAGRRAETLALGTAFAEASRPWLDASRQGWAVGGRQDDSAAAPYPVAAGHLAASAGLPLADTLLGYSHGFAASLVSAAVRLVPLAQSDAVRVLRRLEPVLQATAERAARSTLDDLGSAALGSDIAALRHETLRTRLFRS</sequence>
<evidence type="ECO:0000313" key="5">
    <source>
        <dbReference type="Proteomes" id="UP001155220"/>
    </source>
</evidence>
<gene>
    <name evidence="3" type="primary">ureF</name>
    <name evidence="4" type="ORF">MJ956_00585</name>
</gene>
<evidence type="ECO:0000256" key="1">
    <source>
        <dbReference type="ARBA" id="ARBA00022988"/>
    </source>
</evidence>
<dbReference type="Gene3D" id="1.10.4190.10">
    <property type="entry name" value="Urease accessory protein UreF"/>
    <property type="match status" value="1"/>
</dbReference>
<dbReference type="PANTHER" id="PTHR33620:SF1">
    <property type="entry name" value="UREASE ACCESSORY PROTEIN F"/>
    <property type="match status" value="1"/>
</dbReference>
<keyword evidence="1 3" id="KW-0996">Nickel insertion</keyword>
<dbReference type="Pfam" id="PF01730">
    <property type="entry name" value="UreF"/>
    <property type="match status" value="1"/>
</dbReference>
<dbReference type="PANTHER" id="PTHR33620">
    <property type="entry name" value="UREASE ACCESSORY PROTEIN F"/>
    <property type="match status" value="1"/>
</dbReference>
<comment type="subcellular location">
    <subcellularLocation>
        <location evidence="3">Cytoplasm</location>
    </subcellularLocation>
</comment>
<reference evidence="4" key="1">
    <citation type="submission" date="2022-03" db="EMBL/GenBank/DDBJ databases">
        <title>Aurantimonas Liuensis sp. Nov., isolated from the hadal seawater of the Mariana Trench.</title>
        <authorList>
            <person name="Liu R."/>
        </authorList>
    </citation>
    <scope>NUCLEOTIDE SEQUENCE</scope>
    <source>
        <strain evidence="4">LRZ36</strain>
    </source>
</reference>
<dbReference type="AlphaFoldDB" id="A0A9X2H8C0"/>
<comment type="similarity">
    <text evidence="3">Belongs to the UreF family.</text>
</comment>
<evidence type="ECO:0000256" key="2">
    <source>
        <dbReference type="ARBA" id="ARBA00023186"/>
    </source>
</evidence>
<organism evidence="4 5">
    <name type="scientific">Aurantimonas marianensis</name>
    <dbReference type="NCBI Taxonomy" id="2920428"/>
    <lineage>
        <taxon>Bacteria</taxon>
        <taxon>Pseudomonadati</taxon>
        <taxon>Pseudomonadota</taxon>
        <taxon>Alphaproteobacteria</taxon>
        <taxon>Hyphomicrobiales</taxon>
        <taxon>Aurantimonadaceae</taxon>
        <taxon>Aurantimonas</taxon>
    </lineage>
</organism>
<protein>
    <recommendedName>
        <fullName evidence="3">Urease accessory protein UreF</fullName>
    </recommendedName>
</protein>
<keyword evidence="2 3" id="KW-0143">Chaperone</keyword>
<dbReference type="PIRSF" id="PIRSF009467">
    <property type="entry name" value="Ureas_acces_UreF"/>
    <property type="match status" value="1"/>
</dbReference>
<dbReference type="InterPro" id="IPR002639">
    <property type="entry name" value="UreF"/>
</dbReference>
<dbReference type="RefSeq" id="WP_253962541.1">
    <property type="nucleotide sequence ID" value="NZ_JALHBS010000002.1"/>
</dbReference>
<comment type="caution">
    <text evidence="4">The sequence shown here is derived from an EMBL/GenBank/DDBJ whole genome shotgun (WGS) entry which is preliminary data.</text>
</comment>
<comment type="subunit">
    <text evidence="3">UreD, UreF and UreG form a complex that acts as a GTP-hydrolysis-dependent molecular chaperone, activating the urease apoprotein by helping to assemble the nickel containing metallocenter of UreC. The UreE protein probably delivers the nickel.</text>
</comment>
<dbReference type="Proteomes" id="UP001155220">
    <property type="component" value="Unassembled WGS sequence"/>
</dbReference>
<dbReference type="HAMAP" id="MF_01385">
    <property type="entry name" value="UreF"/>
    <property type="match status" value="1"/>
</dbReference>
<comment type="function">
    <text evidence="3">Required for maturation of urease via the functional incorporation of the urease nickel metallocenter.</text>
</comment>
<evidence type="ECO:0000256" key="3">
    <source>
        <dbReference type="HAMAP-Rule" id="MF_01385"/>
    </source>
</evidence>
<name>A0A9X2H8C0_9HYPH</name>
<evidence type="ECO:0000313" key="4">
    <source>
        <dbReference type="EMBL" id="MCP3053642.1"/>
    </source>
</evidence>
<dbReference type="GO" id="GO:0005737">
    <property type="term" value="C:cytoplasm"/>
    <property type="evidence" value="ECO:0007669"/>
    <property type="project" value="UniProtKB-SubCell"/>
</dbReference>
<proteinExistence type="inferred from homology"/>